<protein>
    <submittedName>
        <fullName evidence="3">VanZ family protein</fullName>
    </submittedName>
</protein>
<dbReference type="PANTHER" id="PTHR36834">
    <property type="entry name" value="MEMBRANE PROTEIN-RELATED"/>
    <property type="match status" value="1"/>
</dbReference>
<dbReference type="InterPro" id="IPR053150">
    <property type="entry name" value="Teicoplanin_resist-assoc"/>
</dbReference>
<evidence type="ECO:0000313" key="4">
    <source>
        <dbReference type="Proteomes" id="UP001597233"/>
    </source>
</evidence>
<dbReference type="Pfam" id="PF04892">
    <property type="entry name" value="VanZ"/>
    <property type="match status" value="1"/>
</dbReference>
<keyword evidence="1" id="KW-0812">Transmembrane</keyword>
<reference evidence="4" key="1">
    <citation type="journal article" date="2019" name="Int. J. Syst. Evol. Microbiol.">
        <title>The Global Catalogue of Microorganisms (GCM) 10K type strain sequencing project: providing services to taxonomists for standard genome sequencing and annotation.</title>
        <authorList>
            <consortium name="The Broad Institute Genomics Platform"/>
            <consortium name="The Broad Institute Genome Sequencing Center for Infectious Disease"/>
            <person name="Wu L."/>
            <person name="Ma J."/>
        </authorList>
    </citation>
    <scope>NUCLEOTIDE SEQUENCE [LARGE SCALE GENOMIC DNA]</scope>
    <source>
        <strain evidence="4">CCUG 54950</strain>
    </source>
</reference>
<feature type="transmembrane region" description="Helical" evidence="1">
    <location>
        <begin position="86"/>
        <end position="105"/>
    </location>
</feature>
<name>A0ABW4RPY5_9BACL</name>
<accession>A0ABW4RPY5</accession>
<proteinExistence type="predicted"/>
<evidence type="ECO:0000259" key="2">
    <source>
        <dbReference type="Pfam" id="PF04892"/>
    </source>
</evidence>
<dbReference type="RefSeq" id="WP_347323638.1">
    <property type="nucleotide sequence ID" value="NZ_JBCGUH010000002.1"/>
</dbReference>
<dbReference type="InterPro" id="IPR006976">
    <property type="entry name" value="VanZ-like"/>
</dbReference>
<feature type="transmembrane region" description="Helical" evidence="1">
    <location>
        <begin position="117"/>
        <end position="139"/>
    </location>
</feature>
<feature type="transmembrane region" description="Helical" evidence="1">
    <location>
        <begin position="61"/>
        <end position="79"/>
    </location>
</feature>
<evidence type="ECO:0000313" key="3">
    <source>
        <dbReference type="EMBL" id="MFD1888095.1"/>
    </source>
</evidence>
<comment type="caution">
    <text evidence="3">The sequence shown here is derived from an EMBL/GenBank/DDBJ whole genome shotgun (WGS) entry which is preliminary data.</text>
</comment>
<dbReference type="PANTHER" id="PTHR36834:SF1">
    <property type="entry name" value="INTEGRAL MEMBRANE PROTEIN"/>
    <property type="match status" value="1"/>
</dbReference>
<feature type="domain" description="VanZ-like" evidence="2">
    <location>
        <begin position="11"/>
        <end position="131"/>
    </location>
</feature>
<keyword evidence="1" id="KW-1133">Transmembrane helix</keyword>
<evidence type="ECO:0000256" key="1">
    <source>
        <dbReference type="SAM" id="Phobius"/>
    </source>
</evidence>
<dbReference type="EMBL" id="JBHUEH010000032">
    <property type="protein sequence ID" value="MFD1888095.1"/>
    <property type="molecule type" value="Genomic_DNA"/>
</dbReference>
<sequence length="142" mass="16231">MNKRHATFLMIGYTLLLLYWMFFGFGRHAPDQDTPYRYNVIPLRTITDFATMRIGTVIDQWINLPGNIAVFVPFGLLIPMMCNVRLLPFAGGFALFILLLELLQLVTRRGTFDVDDIILNTLGACLGYVGLHSVLHLWARKK</sequence>
<gene>
    <name evidence="3" type="ORF">ACFSC9_21660</name>
</gene>
<feature type="transmembrane region" description="Helical" evidence="1">
    <location>
        <begin position="7"/>
        <end position="26"/>
    </location>
</feature>
<organism evidence="3 4">
    <name type="scientific">Paenibacillus wenxiniae</name>
    <dbReference type="NCBI Taxonomy" id="1636843"/>
    <lineage>
        <taxon>Bacteria</taxon>
        <taxon>Bacillati</taxon>
        <taxon>Bacillota</taxon>
        <taxon>Bacilli</taxon>
        <taxon>Bacillales</taxon>
        <taxon>Paenibacillaceae</taxon>
        <taxon>Paenibacillus</taxon>
    </lineage>
</organism>
<dbReference type="Proteomes" id="UP001597233">
    <property type="component" value="Unassembled WGS sequence"/>
</dbReference>
<keyword evidence="4" id="KW-1185">Reference proteome</keyword>
<keyword evidence="1" id="KW-0472">Membrane</keyword>